<protein>
    <submittedName>
        <fullName evidence="1">Uncharacterized protein</fullName>
    </submittedName>
</protein>
<dbReference type="AlphaFoldDB" id="A0AA39TN77"/>
<keyword evidence="2" id="KW-1185">Reference proteome</keyword>
<comment type="caution">
    <text evidence="1">The sequence shown here is derived from an EMBL/GenBank/DDBJ whole genome shotgun (WGS) entry which is preliminary data.</text>
</comment>
<dbReference type="Proteomes" id="UP001175227">
    <property type="component" value="Unassembled WGS sequence"/>
</dbReference>
<reference evidence="1" key="1">
    <citation type="submission" date="2023-06" db="EMBL/GenBank/DDBJ databases">
        <authorList>
            <consortium name="Lawrence Berkeley National Laboratory"/>
            <person name="Ahrendt S."/>
            <person name="Sahu N."/>
            <person name="Indic B."/>
            <person name="Wong-Bajracharya J."/>
            <person name="Merenyi Z."/>
            <person name="Ke H.-M."/>
            <person name="Monk M."/>
            <person name="Kocsube S."/>
            <person name="Drula E."/>
            <person name="Lipzen A."/>
            <person name="Balint B."/>
            <person name="Henrissat B."/>
            <person name="Andreopoulos B."/>
            <person name="Martin F.M."/>
            <person name="Harder C.B."/>
            <person name="Rigling D."/>
            <person name="Ford K.L."/>
            <person name="Foster G.D."/>
            <person name="Pangilinan J."/>
            <person name="Papanicolaou A."/>
            <person name="Barry K."/>
            <person name="LaButti K."/>
            <person name="Viragh M."/>
            <person name="Koriabine M."/>
            <person name="Yan M."/>
            <person name="Riley R."/>
            <person name="Champramary S."/>
            <person name="Plett K.L."/>
            <person name="Tsai I.J."/>
            <person name="Slot J."/>
            <person name="Sipos G."/>
            <person name="Plett J."/>
            <person name="Nagy L.G."/>
            <person name="Grigoriev I.V."/>
        </authorList>
    </citation>
    <scope>NUCLEOTIDE SEQUENCE</scope>
    <source>
        <strain evidence="1">ICMP 16352</strain>
    </source>
</reference>
<accession>A0AA39TN77</accession>
<evidence type="ECO:0000313" key="1">
    <source>
        <dbReference type="EMBL" id="KAK0464832.1"/>
    </source>
</evidence>
<name>A0AA39TN77_9AGAR</name>
<gene>
    <name evidence="1" type="ORF">IW261DRAFT_1427255</name>
</gene>
<organism evidence="1 2">
    <name type="scientific">Armillaria novae-zelandiae</name>
    <dbReference type="NCBI Taxonomy" id="153914"/>
    <lineage>
        <taxon>Eukaryota</taxon>
        <taxon>Fungi</taxon>
        <taxon>Dikarya</taxon>
        <taxon>Basidiomycota</taxon>
        <taxon>Agaricomycotina</taxon>
        <taxon>Agaricomycetes</taxon>
        <taxon>Agaricomycetidae</taxon>
        <taxon>Agaricales</taxon>
        <taxon>Marasmiineae</taxon>
        <taxon>Physalacriaceae</taxon>
        <taxon>Armillaria</taxon>
    </lineage>
</organism>
<proteinExistence type="predicted"/>
<dbReference type="EMBL" id="JAUEPR010000096">
    <property type="protein sequence ID" value="KAK0464832.1"/>
    <property type="molecule type" value="Genomic_DNA"/>
</dbReference>
<sequence length="302" mass="34798">MAKKLLALEQAKDPAVVSAYAAPRLGPRCAPCYRHPNKPIVRRLSANGSERNAELMACHKEAAFKPTIKGLKHLRSLIIDSNMQPHIIARRFSYSHFPPTANRVERMMYRASDLWREASLKSFAKRELVVHADSETSVTEYKKTSSGGKLETLDRLETLGRVNGSPKGRSLTEKERHNTLNAQLSRLDSSRISWQVFVTTRLKTLSLLREERKNDHTQPVLEKQLLAFVGSRDASVAERRWYARIFSRRRRQGSHWDHRCMEQKSYYVYAKKAYYRHFGKEARRQRGAEETAAGQYQQANPS</sequence>
<evidence type="ECO:0000313" key="2">
    <source>
        <dbReference type="Proteomes" id="UP001175227"/>
    </source>
</evidence>